<keyword evidence="2 6" id="KW-0812">Transmembrane</keyword>
<name>A0A2T2NUT5_CORCC</name>
<proteinExistence type="predicted"/>
<dbReference type="InterPro" id="IPR045863">
    <property type="entry name" value="CorA_TM1_TM2"/>
</dbReference>
<evidence type="ECO:0000256" key="6">
    <source>
        <dbReference type="SAM" id="Phobius"/>
    </source>
</evidence>
<dbReference type="GO" id="GO:0005886">
    <property type="term" value="C:plasma membrane"/>
    <property type="evidence" value="ECO:0007669"/>
    <property type="project" value="UniProtKB-SubCell"/>
</dbReference>
<dbReference type="AlphaFoldDB" id="A0A2T2NUT5"/>
<gene>
    <name evidence="7" type="ORF">BS50DRAFT_490791</name>
</gene>
<dbReference type="Gene3D" id="1.20.58.340">
    <property type="entry name" value="Magnesium transport protein CorA, transmembrane region"/>
    <property type="match status" value="1"/>
</dbReference>
<evidence type="ECO:0000256" key="5">
    <source>
        <dbReference type="SAM" id="MobiDB-lite"/>
    </source>
</evidence>
<evidence type="ECO:0000256" key="4">
    <source>
        <dbReference type="ARBA" id="ARBA00023136"/>
    </source>
</evidence>
<feature type="region of interest" description="Disordered" evidence="5">
    <location>
        <begin position="485"/>
        <end position="509"/>
    </location>
</feature>
<keyword evidence="3 6" id="KW-1133">Transmembrane helix</keyword>
<dbReference type="Pfam" id="PF01544">
    <property type="entry name" value="CorA"/>
    <property type="match status" value="1"/>
</dbReference>
<organism evidence="7 8">
    <name type="scientific">Corynespora cassiicola Philippines</name>
    <dbReference type="NCBI Taxonomy" id="1448308"/>
    <lineage>
        <taxon>Eukaryota</taxon>
        <taxon>Fungi</taxon>
        <taxon>Dikarya</taxon>
        <taxon>Ascomycota</taxon>
        <taxon>Pezizomycotina</taxon>
        <taxon>Dothideomycetes</taxon>
        <taxon>Pleosporomycetidae</taxon>
        <taxon>Pleosporales</taxon>
        <taxon>Corynesporascaceae</taxon>
        <taxon>Corynespora</taxon>
    </lineage>
</organism>
<dbReference type="STRING" id="1448308.A0A2T2NUT5"/>
<feature type="transmembrane region" description="Helical" evidence="6">
    <location>
        <begin position="602"/>
        <end position="623"/>
    </location>
</feature>
<dbReference type="InterPro" id="IPR002523">
    <property type="entry name" value="MgTranspt_CorA/ZnTranspt_ZntB"/>
</dbReference>
<feature type="compositionally biased region" description="Polar residues" evidence="5">
    <location>
        <begin position="7"/>
        <end position="33"/>
    </location>
</feature>
<evidence type="ECO:0000256" key="3">
    <source>
        <dbReference type="ARBA" id="ARBA00022989"/>
    </source>
</evidence>
<dbReference type="Proteomes" id="UP000240883">
    <property type="component" value="Unassembled WGS sequence"/>
</dbReference>
<protein>
    <recommendedName>
        <fullName evidence="9">Cora-domain-containing protein</fullName>
    </recommendedName>
</protein>
<reference evidence="7 8" key="1">
    <citation type="journal article" date="2018" name="Front. Microbiol.">
        <title>Genome-Wide Analysis of Corynespora cassiicola Leaf Fall Disease Putative Effectors.</title>
        <authorList>
            <person name="Lopez D."/>
            <person name="Ribeiro S."/>
            <person name="Label P."/>
            <person name="Fumanal B."/>
            <person name="Venisse J.S."/>
            <person name="Kohler A."/>
            <person name="de Oliveira R.R."/>
            <person name="Labutti K."/>
            <person name="Lipzen A."/>
            <person name="Lail K."/>
            <person name="Bauer D."/>
            <person name="Ohm R.A."/>
            <person name="Barry K.W."/>
            <person name="Spatafora J."/>
            <person name="Grigoriev I.V."/>
            <person name="Martin F.M."/>
            <person name="Pujade-Renaud V."/>
        </authorList>
    </citation>
    <scope>NUCLEOTIDE SEQUENCE [LARGE SCALE GENOMIC DNA]</scope>
    <source>
        <strain evidence="7 8">Philippines</strain>
    </source>
</reference>
<feature type="region of interest" description="Disordered" evidence="5">
    <location>
        <begin position="1"/>
        <end position="42"/>
    </location>
</feature>
<comment type="subcellular location">
    <subcellularLocation>
        <location evidence="1">Cell membrane</location>
        <topology evidence="1">Multi-pass membrane protein</topology>
    </subcellularLocation>
</comment>
<dbReference type="GO" id="GO:0015087">
    <property type="term" value="F:cobalt ion transmembrane transporter activity"/>
    <property type="evidence" value="ECO:0007669"/>
    <property type="project" value="TreeGrafter"/>
</dbReference>
<dbReference type="OrthoDB" id="341259at2759"/>
<dbReference type="GO" id="GO:0000287">
    <property type="term" value="F:magnesium ion binding"/>
    <property type="evidence" value="ECO:0007669"/>
    <property type="project" value="TreeGrafter"/>
</dbReference>
<keyword evidence="4 6" id="KW-0472">Membrane</keyword>
<keyword evidence="8" id="KW-1185">Reference proteome</keyword>
<evidence type="ECO:0000256" key="1">
    <source>
        <dbReference type="ARBA" id="ARBA00004651"/>
    </source>
</evidence>
<dbReference type="GO" id="GO:0050897">
    <property type="term" value="F:cobalt ion binding"/>
    <property type="evidence" value="ECO:0007669"/>
    <property type="project" value="TreeGrafter"/>
</dbReference>
<dbReference type="PANTHER" id="PTHR46494">
    <property type="entry name" value="CORA FAMILY METAL ION TRANSPORTER (EUROFUNG)"/>
    <property type="match status" value="1"/>
</dbReference>
<dbReference type="PANTHER" id="PTHR46494:SF1">
    <property type="entry name" value="CORA FAMILY METAL ION TRANSPORTER (EUROFUNG)"/>
    <property type="match status" value="1"/>
</dbReference>
<sequence length="640" mass="73450">MRLGSFTPAQVTANSNTDLTRTNSASTPNQNDRVNYGCDQDHPPIPTPHCLQQFEAVVARKTEPKEGDTTEREKHKEVLKRLRAWREWQISSRISRIKMLLKRPWDEISHRKLPRHKEIINMVLHFYPPRAKIKIFVCDFGLDRFEKQEVSLSTVVQYLHTKPEWADVRWIHAPVNIGLVQSSLEDLFLKDRRNESVSHTKCASWPYTQVETLSSYKREDVKDMQDVYQIVNEYQTDPNLSKVRNELDINPLEDISKELEKDITWRARHWGLPVTHWSLSLTDLQRQLSNAPTEIIDIDFSSHAKAEVEKQALSSCRLYHSAHLVKSAFRCFHSSYGFLLTMSGPTGIDYIDKSLPERLEQPVETVMSDEDSSLVGLIVALFAKSGSSTWHKRTVDWFLIYLITEVVAKPNNLRQGCNAPSLEKAYQNVVQSLKDKRYADFKRKESIKVVRQYLACIDELTTMSTILSRAKGVLQNLNKQMNGMEDEQMDKTENEPPDNPEGESSQARIDWAEKRVEDSERKTIELLDDLKTALSAATNNILKLFQVRSIEQNERAVIADSQNQAIVIFTGVTIVFLSLSFFTSYFGMNLQGIAGTSRTEAYFWKLCGSIGICGILALTLYVFRRNMAQRLSHRADMSPV</sequence>
<accession>A0A2T2NUT5</accession>
<evidence type="ECO:0000256" key="2">
    <source>
        <dbReference type="ARBA" id="ARBA00022692"/>
    </source>
</evidence>
<evidence type="ECO:0000313" key="7">
    <source>
        <dbReference type="EMBL" id="PSN69129.1"/>
    </source>
</evidence>
<evidence type="ECO:0000313" key="8">
    <source>
        <dbReference type="Proteomes" id="UP000240883"/>
    </source>
</evidence>
<feature type="transmembrane region" description="Helical" evidence="6">
    <location>
        <begin position="565"/>
        <end position="582"/>
    </location>
</feature>
<dbReference type="EMBL" id="KZ678133">
    <property type="protein sequence ID" value="PSN69129.1"/>
    <property type="molecule type" value="Genomic_DNA"/>
</dbReference>
<dbReference type="GO" id="GO:0015095">
    <property type="term" value="F:magnesium ion transmembrane transporter activity"/>
    <property type="evidence" value="ECO:0007669"/>
    <property type="project" value="TreeGrafter"/>
</dbReference>
<dbReference type="SUPFAM" id="SSF144083">
    <property type="entry name" value="Magnesium transport protein CorA, transmembrane region"/>
    <property type="match status" value="1"/>
</dbReference>
<evidence type="ECO:0008006" key="9">
    <source>
        <dbReference type="Google" id="ProtNLM"/>
    </source>
</evidence>